<gene>
    <name evidence="2" type="ORF">SERLADRAFT_399281</name>
</gene>
<dbReference type="AlphaFoldDB" id="F8P7N3"/>
<feature type="region of interest" description="Disordered" evidence="1">
    <location>
        <begin position="1"/>
        <end position="84"/>
    </location>
</feature>
<accession>F8P7N3</accession>
<dbReference type="EMBL" id="GL945440">
    <property type="protein sequence ID" value="EGO20441.1"/>
    <property type="molecule type" value="Genomic_DNA"/>
</dbReference>
<organism>
    <name type="scientific">Serpula lacrymans var. lacrymans (strain S7.9)</name>
    <name type="common">Dry rot fungus</name>
    <dbReference type="NCBI Taxonomy" id="578457"/>
    <lineage>
        <taxon>Eukaryota</taxon>
        <taxon>Fungi</taxon>
        <taxon>Dikarya</taxon>
        <taxon>Basidiomycota</taxon>
        <taxon>Agaricomycotina</taxon>
        <taxon>Agaricomycetes</taxon>
        <taxon>Agaricomycetidae</taxon>
        <taxon>Boletales</taxon>
        <taxon>Coniophorineae</taxon>
        <taxon>Serpulaceae</taxon>
        <taxon>Serpula</taxon>
    </lineage>
</organism>
<feature type="non-terminal residue" evidence="2">
    <location>
        <position position="1"/>
    </location>
</feature>
<feature type="non-terminal residue" evidence="2">
    <location>
        <position position="84"/>
    </location>
</feature>
<dbReference type="Proteomes" id="UP000008064">
    <property type="component" value="Unassembled WGS sequence"/>
</dbReference>
<dbReference type="RefSeq" id="XP_007322407.1">
    <property type="nucleotide sequence ID" value="XM_007322345.1"/>
</dbReference>
<evidence type="ECO:0000256" key="1">
    <source>
        <dbReference type="SAM" id="MobiDB-lite"/>
    </source>
</evidence>
<evidence type="ECO:0000313" key="2">
    <source>
        <dbReference type="EMBL" id="EGO20441.1"/>
    </source>
</evidence>
<reference evidence="2" key="1">
    <citation type="submission" date="2011-04" db="EMBL/GenBank/DDBJ databases">
        <title>Evolution of plant cell wall degrading machinery underlies the functional diversity of forest fungi.</title>
        <authorList>
            <consortium name="US DOE Joint Genome Institute (JGI-PGF)"/>
            <person name="Eastwood D.C."/>
            <person name="Floudas D."/>
            <person name="Binder M."/>
            <person name="Majcherczyk A."/>
            <person name="Schneider P."/>
            <person name="Aerts A."/>
            <person name="Asiegbu F.O."/>
            <person name="Baker S.E."/>
            <person name="Barry K."/>
            <person name="Bendiksby M."/>
            <person name="Blumentritt M."/>
            <person name="Coutinho P.M."/>
            <person name="Cullen D."/>
            <person name="Cullen D."/>
            <person name="Gathman A."/>
            <person name="Goodell B."/>
            <person name="Henrissat B."/>
            <person name="Ihrmark K."/>
            <person name="Kauserud H."/>
            <person name="Kohler A."/>
            <person name="LaButti K."/>
            <person name="Lapidus A."/>
            <person name="Lavin J.L."/>
            <person name="Lee Y.-H."/>
            <person name="Lindquist E."/>
            <person name="Lilly W."/>
            <person name="Lucas S."/>
            <person name="Morin E."/>
            <person name="Murat C."/>
            <person name="Oguiza J.A."/>
            <person name="Park J."/>
            <person name="Pisabarro A.G."/>
            <person name="Riley R."/>
            <person name="Rosling A."/>
            <person name="Salamov A."/>
            <person name="Schmidt O."/>
            <person name="Schmutz J."/>
            <person name="Skrede I."/>
            <person name="Stenlid J."/>
            <person name="Wiebenga A."/>
            <person name="Xie X."/>
            <person name="Kues U."/>
            <person name="Hibbett D.S."/>
            <person name="Hoffmeister D."/>
            <person name="Hogberg N."/>
            <person name="Martin F."/>
            <person name="Grigoriev I.V."/>
            <person name="Watkinson S.C."/>
        </authorList>
    </citation>
    <scope>NUCLEOTIDE SEQUENCE</scope>
    <source>
        <strain evidence="2">S7.9</strain>
    </source>
</reference>
<proteinExistence type="predicted"/>
<sequence length="84" mass="9250">SSTTTASSSRHKLFSEPLSQRKVPQTPLDSLLSAARSMMDDEEEESIGSTATNGSVRRLREFSSHDIPESPLPKRRKIAPALIQ</sequence>
<dbReference type="OrthoDB" id="2680737at2759"/>
<dbReference type="HOGENOM" id="CLU_2580495_0_0_1"/>
<dbReference type="KEGG" id="sla:SERLADRAFT_399281"/>
<feature type="compositionally biased region" description="Basic and acidic residues" evidence="1">
    <location>
        <begin position="58"/>
        <end position="68"/>
    </location>
</feature>
<name>F8P7N3_SERL9</name>
<protein>
    <submittedName>
        <fullName evidence="2">Uncharacterized protein</fullName>
    </submittedName>
</protein>
<dbReference type="GeneID" id="18811943"/>